<evidence type="ECO:0000256" key="4">
    <source>
        <dbReference type="ARBA" id="ARBA00022448"/>
    </source>
</evidence>
<evidence type="ECO:0000256" key="3">
    <source>
        <dbReference type="ARBA" id="ARBA00007809"/>
    </source>
</evidence>
<feature type="transmembrane region" description="Helical" evidence="13">
    <location>
        <begin position="185"/>
        <end position="204"/>
    </location>
</feature>
<keyword evidence="11 13" id="KW-0472">Membrane</keyword>
<keyword evidence="15" id="KW-1185">Reference proteome</keyword>
<dbReference type="GO" id="GO:0005886">
    <property type="term" value="C:plasma membrane"/>
    <property type="evidence" value="ECO:0007669"/>
    <property type="project" value="UniProtKB-SubCell"/>
</dbReference>
<comment type="function">
    <text evidence="13">Mediates sugar transport across membranes.</text>
</comment>
<feature type="transmembrane region" description="Helical" evidence="13">
    <location>
        <begin position="93"/>
        <end position="111"/>
    </location>
</feature>
<dbReference type="PANTHER" id="PTHR10791">
    <property type="entry name" value="RAG1-ACTIVATING PROTEIN 1"/>
    <property type="match status" value="1"/>
</dbReference>
<dbReference type="GO" id="GO:0000139">
    <property type="term" value="C:Golgi membrane"/>
    <property type="evidence" value="ECO:0007669"/>
    <property type="project" value="UniProtKB-SubCell"/>
</dbReference>
<evidence type="ECO:0000256" key="12">
    <source>
        <dbReference type="ARBA" id="ARBA00055578"/>
    </source>
</evidence>
<evidence type="ECO:0000256" key="11">
    <source>
        <dbReference type="ARBA" id="ARBA00023136"/>
    </source>
</evidence>
<keyword evidence="10" id="KW-0333">Golgi apparatus</keyword>
<evidence type="ECO:0000256" key="7">
    <source>
        <dbReference type="ARBA" id="ARBA00022692"/>
    </source>
</evidence>
<evidence type="ECO:0000256" key="9">
    <source>
        <dbReference type="ARBA" id="ARBA00022989"/>
    </source>
</evidence>
<evidence type="ECO:0000256" key="6">
    <source>
        <dbReference type="ARBA" id="ARBA00022597"/>
    </source>
</evidence>
<evidence type="ECO:0000313" key="15">
    <source>
        <dbReference type="Proteomes" id="UP001187531"/>
    </source>
</evidence>
<evidence type="ECO:0000256" key="5">
    <source>
        <dbReference type="ARBA" id="ARBA00022475"/>
    </source>
</evidence>
<keyword evidence="7 13" id="KW-0812">Transmembrane</keyword>
<feature type="transmembrane region" description="Helical" evidence="13">
    <location>
        <begin position="156"/>
        <end position="173"/>
    </location>
</feature>
<reference evidence="14" key="1">
    <citation type="submission" date="2023-07" db="EMBL/GenBank/DDBJ databases">
        <title>Chromosome-level genome assembly of Artemia franciscana.</title>
        <authorList>
            <person name="Jo E."/>
        </authorList>
    </citation>
    <scope>NUCLEOTIDE SEQUENCE</scope>
    <source>
        <tissue evidence="14">Whole body</tissue>
    </source>
</reference>
<gene>
    <name evidence="14" type="ORF">QYM36_007960</name>
</gene>
<feature type="transmembrane region" description="Helical" evidence="13">
    <location>
        <begin position="68"/>
        <end position="86"/>
    </location>
</feature>
<evidence type="ECO:0000256" key="2">
    <source>
        <dbReference type="ARBA" id="ARBA00004653"/>
    </source>
</evidence>
<comment type="subcellular location">
    <subcellularLocation>
        <location evidence="1">Cell membrane</location>
        <topology evidence="1">Multi-pass membrane protein</topology>
    </subcellularLocation>
    <subcellularLocation>
        <location evidence="2">Golgi apparatus membrane</location>
        <topology evidence="2">Multi-pass membrane protein</topology>
    </subcellularLocation>
</comment>
<keyword evidence="8" id="KW-0677">Repeat</keyword>
<comment type="caution">
    <text evidence="14">The sequence shown here is derived from an EMBL/GenBank/DDBJ whole genome shotgun (WGS) entry which is preliminary data.</text>
</comment>
<name>A0AA88INV4_ARTSF</name>
<evidence type="ECO:0000256" key="10">
    <source>
        <dbReference type="ARBA" id="ARBA00023034"/>
    </source>
</evidence>
<comment type="function">
    <text evidence="12">Mediates both low-affinity uptake and efflux of sugar across the membrane.</text>
</comment>
<organism evidence="14 15">
    <name type="scientific">Artemia franciscana</name>
    <name type="common">Brine shrimp</name>
    <name type="synonym">Artemia sanfranciscana</name>
    <dbReference type="NCBI Taxonomy" id="6661"/>
    <lineage>
        <taxon>Eukaryota</taxon>
        <taxon>Metazoa</taxon>
        <taxon>Ecdysozoa</taxon>
        <taxon>Arthropoda</taxon>
        <taxon>Crustacea</taxon>
        <taxon>Branchiopoda</taxon>
        <taxon>Anostraca</taxon>
        <taxon>Artemiidae</taxon>
        <taxon>Artemia</taxon>
    </lineage>
</organism>
<proteinExistence type="inferred from homology"/>
<dbReference type="EMBL" id="JAVRJZ010000001">
    <property type="protein sequence ID" value="KAK2727291.1"/>
    <property type="molecule type" value="Genomic_DNA"/>
</dbReference>
<dbReference type="InterPro" id="IPR004316">
    <property type="entry name" value="SWEET_rpt"/>
</dbReference>
<comment type="caution">
    <text evidence="13">Lacks conserved residue(s) required for the propagation of feature annotation.</text>
</comment>
<accession>A0AA88INV4</accession>
<dbReference type="PANTHER" id="PTHR10791:SF112">
    <property type="entry name" value="SUGAR TRANSPORTER SWEET1"/>
    <property type="match status" value="1"/>
</dbReference>
<keyword evidence="6 13" id="KW-0762">Sugar transport</keyword>
<dbReference type="Gene3D" id="1.20.1280.290">
    <property type="match status" value="2"/>
</dbReference>
<keyword evidence="5" id="KW-1003">Cell membrane</keyword>
<dbReference type="Pfam" id="PF03083">
    <property type="entry name" value="MtN3_slv"/>
    <property type="match status" value="2"/>
</dbReference>
<dbReference type="AlphaFoldDB" id="A0AA88INV4"/>
<dbReference type="EMBL" id="JAVRJZ010000001">
    <property type="protein sequence ID" value="KAK2727293.1"/>
    <property type="molecule type" value="Genomic_DNA"/>
</dbReference>
<dbReference type="InterPro" id="IPR047664">
    <property type="entry name" value="SWEET"/>
</dbReference>
<feature type="transmembrane region" description="Helical" evidence="13">
    <location>
        <begin position="123"/>
        <end position="144"/>
    </location>
</feature>
<dbReference type="GO" id="GO:0051119">
    <property type="term" value="F:sugar transmembrane transporter activity"/>
    <property type="evidence" value="ECO:0007669"/>
    <property type="project" value="InterPro"/>
</dbReference>
<evidence type="ECO:0000313" key="14">
    <source>
        <dbReference type="EMBL" id="KAK2727291.1"/>
    </source>
</evidence>
<dbReference type="EMBL" id="JAVRJZ010000001">
    <property type="protein sequence ID" value="KAK2727297.1"/>
    <property type="molecule type" value="Genomic_DNA"/>
</dbReference>
<dbReference type="Proteomes" id="UP001187531">
    <property type="component" value="Unassembled WGS sequence"/>
</dbReference>
<sequence length="220" mass="24362">MDTKDLLSITGSLTTILQFLAGIPICRDIWRKGSTDGISGLPFLAGVLGCSLWFRYSLILQDQTMCLVNLIGLILQVCYVLIYLLYPSTQKATFHRQLGTILAILFGVIYYCSIEPKVDIAKFRLGVICCLTTLFFCASPLASLRDVIRMKNTAPLPFPLILLTALVTGQWYLYGVCIGDSVVQLPNLIGCMIATFQLSLFLVYPRTPAVKPHTLKTTTL</sequence>
<evidence type="ECO:0000256" key="8">
    <source>
        <dbReference type="ARBA" id="ARBA00022737"/>
    </source>
</evidence>
<protein>
    <recommendedName>
        <fullName evidence="13">Sugar transporter SWEET</fullName>
    </recommendedName>
</protein>
<dbReference type="FunFam" id="1.20.1280.290:FF:000010">
    <property type="entry name" value="Sugar transporter SWEET"/>
    <property type="match status" value="1"/>
</dbReference>
<keyword evidence="4 13" id="KW-0813">Transport</keyword>
<evidence type="ECO:0000256" key="1">
    <source>
        <dbReference type="ARBA" id="ARBA00004651"/>
    </source>
</evidence>
<dbReference type="FunFam" id="1.20.1280.290:FF:000004">
    <property type="entry name" value="Sugar transporter SWEET"/>
    <property type="match status" value="1"/>
</dbReference>
<keyword evidence="9 13" id="KW-1133">Transmembrane helix</keyword>
<feature type="transmembrane region" description="Helical" evidence="13">
    <location>
        <begin position="38"/>
        <end position="56"/>
    </location>
</feature>
<evidence type="ECO:0000256" key="13">
    <source>
        <dbReference type="RuleBase" id="RU910715"/>
    </source>
</evidence>
<comment type="similarity">
    <text evidence="3 13">Belongs to the SWEET sugar transporter family.</text>
</comment>